<reference evidence="1 2" key="1">
    <citation type="journal article" date="2018" name="Elife">
        <title>Discovery and characterization of a prevalent human gut bacterial enzyme sufficient for the inactivation of a family of plant toxins.</title>
        <authorList>
            <person name="Koppel N."/>
            <person name="Bisanz J.E."/>
            <person name="Pandelia M.E."/>
            <person name="Turnbaugh P.J."/>
            <person name="Balskus E.P."/>
        </authorList>
    </citation>
    <scope>NUCLEOTIDE SEQUENCE [LARGE SCALE GENOMIC DNA]</scope>
    <source>
        <strain evidence="1 2">OB21 GAM 11</strain>
    </source>
</reference>
<dbReference type="EMBL" id="PPUT01000011">
    <property type="protein sequence ID" value="RDC44837.1"/>
    <property type="molecule type" value="Genomic_DNA"/>
</dbReference>
<organism evidence="1 2">
    <name type="scientific">Adlercreutzia equolifaciens subsp. celatus</name>
    <dbReference type="NCBI Taxonomy" id="394340"/>
    <lineage>
        <taxon>Bacteria</taxon>
        <taxon>Bacillati</taxon>
        <taxon>Actinomycetota</taxon>
        <taxon>Coriobacteriia</taxon>
        <taxon>Eggerthellales</taxon>
        <taxon>Eggerthellaceae</taxon>
        <taxon>Adlercreutzia</taxon>
    </lineage>
</organism>
<comment type="caution">
    <text evidence="1">The sequence shown here is derived from an EMBL/GenBank/DDBJ whole genome shotgun (WGS) entry which is preliminary data.</text>
</comment>
<sequence>MSKYDKLWEYVEKQEGDELVLTFDEIGTIAGVPLDHSFLNYKKELVPHGWEVGKISMKQQTVRFKRLAE</sequence>
<evidence type="ECO:0000313" key="2">
    <source>
        <dbReference type="Proteomes" id="UP000253805"/>
    </source>
</evidence>
<evidence type="ECO:0000313" key="1">
    <source>
        <dbReference type="EMBL" id="RDC44837.1"/>
    </source>
</evidence>
<gene>
    <name evidence="1" type="ORF">C1850_05425</name>
</gene>
<dbReference type="Proteomes" id="UP000253805">
    <property type="component" value="Unassembled WGS sequence"/>
</dbReference>
<accession>A0A369NZA2</accession>
<proteinExistence type="predicted"/>
<dbReference type="AlphaFoldDB" id="A0A369NZA2"/>
<protein>
    <submittedName>
        <fullName evidence="1">Uncharacterized protein</fullName>
    </submittedName>
</protein>
<name>A0A369NZA2_9ACTN</name>
<dbReference type="RefSeq" id="WP_114548885.1">
    <property type="nucleotide sequence ID" value="NZ_CAKXPL010000008.1"/>
</dbReference>